<dbReference type="GO" id="GO:0005739">
    <property type="term" value="C:mitochondrion"/>
    <property type="evidence" value="ECO:0007669"/>
    <property type="project" value="UniProtKB-SubCell"/>
</dbReference>
<dbReference type="InterPro" id="IPR040395">
    <property type="entry name" value="TTC19"/>
</dbReference>
<reference evidence="8 9" key="1">
    <citation type="submission" date="2024-07" db="EMBL/GenBank/DDBJ databases">
        <title>Chromosome-level genome assembly of the water stick insect Ranatra chinensis (Heteroptera: Nepidae).</title>
        <authorList>
            <person name="Liu X."/>
        </authorList>
    </citation>
    <scope>NUCLEOTIDE SEQUENCE [LARGE SCALE GENOMIC DNA]</scope>
    <source>
        <strain evidence="8">Cailab_2021Rc</strain>
        <tissue evidence="8">Muscle</tissue>
    </source>
</reference>
<evidence type="ECO:0000256" key="5">
    <source>
        <dbReference type="ARBA" id="ARBA00022946"/>
    </source>
</evidence>
<accession>A0ABD0YXV6</accession>
<dbReference type="Gene3D" id="1.25.40.10">
    <property type="entry name" value="Tetratricopeptide repeat domain"/>
    <property type="match status" value="2"/>
</dbReference>
<keyword evidence="5" id="KW-0809">Transit peptide</keyword>
<dbReference type="PROSITE" id="PS50005">
    <property type="entry name" value="TPR"/>
    <property type="match status" value="1"/>
</dbReference>
<name>A0ABD0YXV6_9HEMI</name>
<feature type="repeat" description="TPR" evidence="7">
    <location>
        <begin position="129"/>
        <end position="162"/>
    </location>
</feature>
<dbReference type="AlphaFoldDB" id="A0ABD0YXV6"/>
<dbReference type="InterPro" id="IPR011990">
    <property type="entry name" value="TPR-like_helical_dom_sf"/>
</dbReference>
<sequence>MLATIAYRQGDVSKAETVLMEAVSRLAEKGTASNHNTIVNFSLKLARIYSMNGQDDLAELGFRNCLAIQKKKYMSGENDEETATLWVNTLFWYGKFLACRERFVEAKQCFDSAYTMCTHVKSIDANQVMVMLYNLGEMSFATGDLEDALRHLQNAVILGKSTNSPDLASYYTKIGLIYMHKGIYKEASHWCQWGLDTASRHHDKKASGEAQDCIKHLRTLLDKA</sequence>
<comment type="subcellular location">
    <subcellularLocation>
        <location evidence="1">Mitochondrion</location>
    </subcellularLocation>
</comment>
<dbReference type="Proteomes" id="UP001558652">
    <property type="component" value="Unassembled WGS sequence"/>
</dbReference>
<evidence type="ECO:0000256" key="6">
    <source>
        <dbReference type="ARBA" id="ARBA00023128"/>
    </source>
</evidence>
<keyword evidence="9" id="KW-1185">Reference proteome</keyword>
<evidence type="ECO:0000256" key="1">
    <source>
        <dbReference type="ARBA" id="ARBA00004173"/>
    </source>
</evidence>
<evidence type="ECO:0000313" key="8">
    <source>
        <dbReference type="EMBL" id="KAL1124034.1"/>
    </source>
</evidence>
<keyword evidence="4 7" id="KW-0802">TPR repeat</keyword>
<proteinExistence type="inferred from homology"/>
<protein>
    <submittedName>
        <fullName evidence="8">Uncharacterized protein</fullName>
    </submittedName>
</protein>
<evidence type="ECO:0000256" key="7">
    <source>
        <dbReference type="PROSITE-ProRule" id="PRU00339"/>
    </source>
</evidence>
<dbReference type="EMBL" id="JBFDAA010000011">
    <property type="protein sequence ID" value="KAL1124034.1"/>
    <property type="molecule type" value="Genomic_DNA"/>
</dbReference>
<evidence type="ECO:0000256" key="3">
    <source>
        <dbReference type="ARBA" id="ARBA00022737"/>
    </source>
</evidence>
<dbReference type="PANTHER" id="PTHR13143">
    <property type="entry name" value="TETRATRICOPEPTIDE REPEAT PROTEIN 19"/>
    <property type="match status" value="1"/>
</dbReference>
<evidence type="ECO:0000313" key="9">
    <source>
        <dbReference type="Proteomes" id="UP001558652"/>
    </source>
</evidence>
<dbReference type="Pfam" id="PF13374">
    <property type="entry name" value="TPR_10"/>
    <property type="match status" value="1"/>
</dbReference>
<comment type="caution">
    <text evidence="8">The sequence shown here is derived from an EMBL/GenBank/DDBJ whole genome shotgun (WGS) entry which is preliminary data.</text>
</comment>
<dbReference type="PANTHER" id="PTHR13143:SF6">
    <property type="entry name" value="TETRATRICOPEPTIDE REPEAT PROTEIN 19, MITOCHONDRIAL"/>
    <property type="match status" value="1"/>
</dbReference>
<organism evidence="8 9">
    <name type="scientific">Ranatra chinensis</name>
    <dbReference type="NCBI Taxonomy" id="642074"/>
    <lineage>
        <taxon>Eukaryota</taxon>
        <taxon>Metazoa</taxon>
        <taxon>Ecdysozoa</taxon>
        <taxon>Arthropoda</taxon>
        <taxon>Hexapoda</taxon>
        <taxon>Insecta</taxon>
        <taxon>Pterygota</taxon>
        <taxon>Neoptera</taxon>
        <taxon>Paraneoptera</taxon>
        <taxon>Hemiptera</taxon>
        <taxon>Heteroptera</taxon>
        <taxon>Panheteroptera</taxon>
        <taxon>Nepomorpha</taxon>
        <taxon>Nepidae</taxon>
        <taxon>Ranatrinae</taxon>
        <taxon>Ranatra</taxon>
    </lineage>
</organism>
<comment type="similarity">
    <text evidence="2">Belongs to the TTC19 family.</text>
</comment>
<keyword evidence="3" id="KW-0677">Repeat</keyword>
<evidence type="ECO:0000256" key="4">
    <source>
        <dbReference type="ARBA" id="ARBA00022803"/>
    </source>
</evidence>
<dbReference type="SUPFAM" id="SSF48452">
    <property type="entry name" value="TPR-like"/>
    <property type="match status" value="1"/>
</dbReference>
<gene>
    <name evidence="8" type="ORF">AAG570_001804</name>
</gene>
<dbReference type="SMART" id="SM00028">
    <property type="entry name" value="TPR"/>
    <property type="match status" value="3"/>
</dbReference>
<evidence type="ECO:0000256" key="2">
    <source>
        <dbReference type="ARBA" id="ARBA00008219"/>
    </source>
</evidence>
<dbReference type="InterPro" id="IPR019734">
    <property type="entry name" value="TPR_rpt"/>
</dbReference>
<keyword evidence="6" id="KW-0496">Mitochondrion</keyword>